<dbReference type="InterPro" id="IPR040626">
    <property type="entry name" value="Pepdidase_M14_N"/>
</dbReference>
<dbReference type="Proteomes" id="UP000274756">
    <property type="component" value="Unassembled WGS sequence"/>
</dbReference>
<dbReference type="GO" id="GO:0006508">
    <property type="term" value="P:proteolysis"/>
    <property type="evidence" value="ECO:0007669"/>
    <property type="project" value="InterPro"/>
</dbReference>
<accession>A0A3P7SAN1</accession>
<dbReference type="STRING" id="318479.A0A3P7SAN1"/>
<dbReference type="AlphaFoldDB" id="A0A3P7SAN1"/>
<dbReference type="GO" id="GO:0008270">
    <property type="term" value="F:zinc ion binding"/>
    <property type="evidence" value="ECO:0007669"/>
    <property type="project" value="InterPro"/>
</dbReference>
<evidence type="ECO:0000256" key="4">
    <source>
        <dbReference type="SAM" id="Phobius"/>
    </source>
</evidence>
<dbReference type="PANTHER" id="PTHR12756">
    <property type="entry name" value="CYTOSOLIC CARBOXYPEPTIDASE"/>
    <property type="match status" value="1"/>
</dbReference>
<keyword evidence="4" id="KW-0472">Membrane</keyword>
<evidence type="ECO:0000259" key="5">
    <source>
        <dbReference type="PROSITE" id="PS52035"/>
    </source>
</evidence>
<dbReference type="InterPro" id="IPR050821">
    <property type="entry name" value="Cytosolic_carboxypeptidase"/>
</dbReference>
<sequence>MQYKSTRVGHLNMKYDHLLFESRFECGNLRKAIQVAPLYYQLVLSPDINQTTAHYQWFYFEVSNNQANLSYTFEIINCHKTGSMFSLGMQPVLFSVADNCENGTGWVRAGTSICYYRNLYCNNSLSPVKKEKQLKRFYSVRFNLIFRHQADVSYIVFVYISHLFLIYIVNKFCLNFSLIYKFFGSKIVHPGECNSSWIMHGILLKPKAVKLRENFIFKLIPMLNPDGVIQGNHRCNLAGVDLNRVWDHPNKQLHPTIYHAKGIIQFMVEILNKRPFIFVDLHGHSRQSSVFLYGNNPAESWYSGDRATEGKQEFIFLPKILDKTSKGFCLSNCRFNITKSKESSARVTVWRQFGVTRSYTMESSYCGFESGCYAGLQIGITELKEIGRDLCESLLCLRKIINE</sequence>
<evidence type="ECO:0000256" key="2">
    <source>
        <dbReference type="ARBA" id="ARBA00005988"/>
    </source>
</evidence>
<comment type="cofactor">
    <cofactor evidence="1">
        <name>Zn(2+)</name>
        <dbReference type="ChEBI" id="CHEBI:29105"/>
    </cofactor>
</comment>
<dbReference type="EMBL" id="UYYG01000020">
    <property type="protein sequence ID" value="VDN51402.1"/>
    <property type="molecule type" value="Genomic_DNA"/>
</dbReference>
<dbReference type="Pfam" id="PF18027">
    <property type="entry name" value="Pepdidase_M14_N"/>
    <property type="match status" value="1"/>
</dbReference>
<dbReference type="PROSITE" id="PS52035">
    <property type="entry name" value="PEPTIDASE_M14"/>
    <property type="match status" value="1"/>
</dbReference>
<reference evidence="6 7" key="1">
    <citation type="submission" date="2018-11" db="EMBL/GenBank/DDBJ databases">
        <authorList>
            <consortium name="Pathogen Informatics"/>
        </authorList>
    </citation>
    <scope>NUCLEOTIDE SEQUENCE [LARGE SCALE GENOMIC DNA]</scope>
</reference>
<dbReference type="Gene3D" id="3.40.630.10">
    <property type="entry name" value="Zn peptidases"/>
    <property type="match status" value="1"/>
</dbReference>
<feature type="active site" description="Proton donor/acceptor" evidence="3">
    <location>
        <position position="362"/>
    </location>
</feature>
<gene>
    <name evidence="6" type="ORF">DME_LOCUS1375</name>
</gene>
<dbReference type="OrthoDB" id="10253041at2759"/>
<feature type="domain" description="Peptidase M14" evidence="5">
    <location>
        <begin position="130"/>
        <end position="398"/>
    </location>
</feature>
<dbReference type="InterPro" id="IPR000834">
    <property type="entry name" value="Peptidase_M14"/>
</dbReference>
<dbReference type="PANTHER" id="PTHR12756:SF11">
    <property type="entry name" value="CYTOSOLIC CARBOXYPEPTIDASE 1"/>
    <property type="match status" value="1"/>
</dbReference>
<dbReference type="Pfam" id="PF00246">
    <property type="entry name" value="Peptidase_M14"/>
    <property type="match status" value="1"/>
</dbReference>
<dbReference type="SUPFAM" id="SSF53187">
    <property type="entry name" value="Zn-dependent exopeptidases"/>
    <property type="match status" value="1"/>
</dbReference>
<dbReference type="Gene3D" id="2.60.40.3120">
    <property type="match status" value="1"/>
</dbReference>
<comment type="similarity">
    <text evidence="2 3">Belongs to the peptidase M14 family.</text>
</comment>
<feature type="transmembrane region" description="Helical" evidence="4">
    <location>
        <begin position="152"/>
        <end position="169"/>
    </location>
</feature>
<proteinExistence type="inferred from homology"/>
<evidence type="ECO:0000256" key="3">
    <source>
        <dbReference type="PROSITE-ProRule" id="PRU01379"/>
    </source>
</evidence>
<keyword evidence="4" id="KW-1133">Transmembrane helix</keyword>
<protein>
    <recommendedName>
        <fullName evidence="5">Peptidase M14 domain-containing protein</fullName>
    </recommendedName>
</protein>
<keyword evidence="4" id="KW-0812">Transmembrane</keyword>
<organism evidence="6 7">
    <name type="scientific">Dracunculus medinensis</name>
    <name type="common">Guinea worm</name>
    <dbReference type="NCBI Taxonomy" id="318479"/>
    <lineage>
        <taxon>Eukaryota</taxon>
        <taxon>Metazoa</taxon>
        <taxon>Ecdysozoa</taxon>
        <taxon>Nematoda</taxon>
        <taxon>Chromadorea</taxon>
        <taxon>Rhabditida</taxon>
        <taxon>Spirurina</taxon>
        <taxon>Dracunculoidea</taxon>
        <taxon>Dracunculidae</taxon>
        <taxon>Dracunculus</taxon>
    </lineage>
</organism>
<name>A0A3P7SAN1_DRAME</name>
<dbReference type="GO" id="GO:0004181">
    <property type="term" value="F:metallocarboxypeptidase activity"/>
    <property type="evidence" value="ECO:0007669"/>
    <property type="project" value="InterPro"/>
</dbReference>
<evidence type="ECO:0000313" key="7">
    <source>
        <dbReference type="Proteomes" id="UP000274756"/>
    </source>
</evidence>
<keyword evidence="7" id="KW-1185">Reference proteome</keyword>
<evidence type="ECO:0000256" key="1">
    <source>
        <dbReference type="ARBA" id="ARBA00001947"/>
    </source>
</evidence>
<evidence type="ECO:0000313" key="6">
    <source>
        <dbReference type="EMBL" id="VDN51402.1"/>
    </source>
</evidence>